<dbReference type="PANTHER" id="PTHR23088:SF27">
    <property type="entry name" value="DEAMINATED GLUTATHIONE AMIDASE"/>
    <property type="match status" value="1"/>
</dbReference>
<dbReference type="GeneTree" id="ENSGT00550000075099"/>
<protein>
    <submittedName>
        <fullName evidence="4">Nitrilase 1</fullName>
    </submittedName>
</protein>
<evidence type="ECO:0000313" key="5">
    <source>
        <dbReference type="Proteomes" id="UP000694388"/>
    </source>
</evidence>
<dbReference type="InterPro" id="IPR001110">
    <property type="entry name" value="UPF0012_CS"/>
</dbReference>
<evidence type="ECO:0000256" key="1">
    <source>
        <dbReference type="ARBA" id="ARBA00010613"/>
    </source>
</evidence>
<reference evidence="4" key="2">
    <citation type="submission" date="2025-09" db="UniProtKB">
        <authorList>
            <consortium name="Ensembl"/>
        </authorList>
    </citation>
    <scope>IDENTIFICATION</scope>
</reference>
<dbReference type="InterPro" id="IPR036526">
    <property type="entry name" value="C-N_Hydrolase_sf"/>
</dbReference>
<evidence type="ECO:0000259" key="3">
    <source>
        <dbReference type="PROSITE" id="PS50263"/>
    </source>
</evidence>
<dbReference type="PROSITE" id="PS50263">
    <property type="entry name" value="CN_HYDROLASE"/>
    <property type="match status" value="1"/>
</dbReference>
<organism evidence="4 5">
    <name type="scientific">Eptatretus burgeri</name>
    <name type="common">Inshore hagfish</name>
    <dbReference type="NCBI Taxonomy" id="7764"/>
    <lineage>
        <taxon>Eukaryota</taxon>
        <taxon>Metazoa</taxon>
        <taxon>Chordata</taxon>
        <taxon>Craniata</taxon>
        <taxon>Vertebrata</taxon>
        <taxon>Cyclostomata</taxon>
        <taxon>Myxini</taxon>
        <taxon>Myxiniformes</taxon>
        <taxon>Myxinidae</taxon>
        <taxon>Eptatretinae</taxon>
        <taxon>Eptatretus</taxon>
    </lineage>
</organism>
<dbReference type="Pfam" id="PF00795">
    <property type="entry name" value="CN_hydrolase"/>
    <property type="match status" value="1"/>
</dbReference>
<keyword evidence="2" id="KW-0378">Hydrolase</keyword>
<dbReference type="Proteomes" id="UP000694388">
    <property type="component" value="Unplaced"/>
</dbReference>
<name>A0A8C4RB17_EPTBU</name>
<dbReference type="AlphaFoldDB" id="A0A8C4RB17"/>
<dbReference type="InterPro" id="IPR045254">
    <property type="entry name" value="Nit1/2_C-N_Hydrolase"/>
</dbReference>
<accession>A0A8C4RB17</accession>
<dbReference type="SUPFAM" id="SSF56317">
    <property type="entry name" value="Carbon-nitrogen hydrolase"/>
    <property type="match status" value="1"/>
</dbReference>
<dbReference type="GO" id="GO:0016811">
    <property type="term" value="F:hydrolase activity, acting on carbon-nitrogen (but not peptide) bonds, in linear amides"/>
    <property type="evidence" value="ECO:0007669"/>
    <property type="project" value="InterPro"/>
</dbReference>
<dbReference type="Gene3D" id="3.60.110.10">
    <property type="entry name" value="Carbon-nitrogen hydrolase"/>
    <property type="match status" value="1"/>
</dbReference>
<evidence type="ECO:0000256" key="2">
    <source>
        <dbReference type="ARBA" id="ARBA00022801"/>
    </source>
</evidence>
<dbReference type="Ensembl" id="ENSEBUT00000027431.1">
    <property type="protein sequence ID" value="ENSEBUP00000026855.1"/>
    <property type="gene ID" value="ENSEBUG00000016523.1"/>
</dbReference>
<dbReference type="InterPro" id="IPR003010">
    <property type="entry name" value="C-N_Hydrolase"/>
</dbReference>
<reference evidence="4" key="1">
    <citation type="submission" date="2025-08" db="UniProtKB">
        <authorList>
            <consortium name="Ensembl"/>
        </authorList>
    </citation>
    <scope>IDENTIFICATION</scope>
</reference>
<proteinExistence type="inferred from homology"/>
<sequence>SHELPFPVTLSLENLLEYVLKPLGERSSSLLLIVLVVGLVRQARFKSHVPETGLWLSLGGIHERGPNWKIDKRYYNSHVILNSDGQLVSVYRKLHLFDADLPGGESLRESEFTLPGKSITDPVSTPLGKVGLAVCYDLRFPHLSWKLREMGAEILTFPAAFSTTTGPAHWEVLLRARAIETQCWVVGAAQIGRHNPCRASYGDALIADPWGRVIARCGDGDDICIAELRPETLHRVRRGMLVLQHQRKDIDS</sequence>
<feature type="domain" description="CN hydrolase" evidence="3">
    <location>
        <begin position="1"/>
        <end position="230"/>
    </location>
</feature>
<dbReference type="PANTHER" id="PTHR23088">
    <property type="entry name" value="NITRILASE-RELATED"/>
    <property type="match status" value="1"/>
</dbReference>
<evidence type="ECO:0000313" key="4">
    <source>
        <dbReference type="Ensembl" id="ENSEBUP00000026855.1"/>
    </source>
</evidence>
<dbReference type="PROSITE" id="PS01227">
    <property type="entry name" value="UPF0012"/>
    <property type="match status" value="1"/>
</dbReference>
<keyword evidence="5" id="KW-1185">Reference proteome</keyword>
<dbReference type="CDD" id="cd07572">
    <property type="entry name" value="nit"/>
    <property type="match status" value="1"/>
</dbReference>
<comment type="similarity">
    <text evidence="1">Belongs to the carbon-nitrogen hydrolase superfamily. NIT1/NIT2 family.</text>
</comment>